<organism evidence="1 2">
    <name type="scientific">Mycteria americana</name>
    <name type="common">Wood stork</name>
    <dbReference type="NCBI Taxonomy" id="33587"/>
    <lineage>
        <taxon>Eukaryota</taxon>
        <taxon>Metazoa</taxon>
        <taxon>Chordata</taxon>
        <taxon>Craniata</taxon>
        <taxon>Vertebrata</taxon>
        <taxon>Euteleostomi</taxon>
        <taxon>Archelosauria</taxon>
        <taxon>Archosauria</taxon>
        <taxon>Dinosauria</taxon>
        <taxon>Saurischia</taxon>
        <taxon>Theropoda</taxon>
        <taxon>Coelurosauria</taxon>
        <taxon>Aves</taxon>
        <taxon>Neognathae</taxon>
        <taxon>Neoaves</taxon>
        <taxon>Aequornithes</taxon>
        <taxon>Ciconiiformes</taxon>
        <taxon>Ciconiidae</taxon>
        <taxon>Mycteria</taxon>
    </lineage>
</organism>
<name>A0AAN7NS28_MYCAM</name>
<protein>
    <submittedName>
        <fullName evidence="1">Uncharacterized protein</fullName>
    </submittedName>
</protein>
<proteinExistence type="predicted"/>
<keyword evidence="2" id="KW-1185">Reference proteome</keyword>
<gene>
    <name evidence="1" type="ORF">QYF61_012033</name>
</gene>
<evidence type="ECO:0000313" key="2">
    <source>
        <dbReference type="Proteomes" id="UP001333110"/>
    </source>
</evidence>
<accession>A0AAN7NS28</accession>
<dbReference type="AlphaFoldDB" id="A0AAN7NS28"/>
<dbReference type="Proteomes" id="UP001333110">
    <property type="component" value="Unassembled WGS sequence"/>
</dbReference>
<sequence>MQIAPQVATVQDLLNFMTNHSGHFSSLSMHLWRAAQPSGTKVRLTSLYYFRSSSSPVLKTEVAFASFQSSGIFPDHYDHSKIIQSDLTVTLDSSLSTWWCPFAMRKAKHIPVFISKSVASRSREVILPFCLSCILFKTVQYVKDTDILEHVQQMTTKTSGHNGRAHCSLQLPTTGGCCEEESRLFSEVGSEKKGGNGHKLKHKKF</sequence>
<evidence type="ECO:0000313" key="1">
    <source>
        <dbReference type="EMBL" id="KAK4830607.1"/>
    </source>
</evidence>
<reference evidence="1 2" key="1">
    <citation type="journal article" date="2023" name="J. Hered.">
        <title>Chromosome-level genome of the wood stork (Mycteria americana) provides insight into avian chromosome evolution.</title>
        <authorList>
            <person name="Flamio R. Jr."/>
            <person name="Ramstad K.M."/>
        </authorList>
    </citation>
    <scope>NUCLEOTIDE SEQUENCE [LARGE SCALE GENOMIC DNA]</scope>
    <source>
        <strain evidence="1">JAX WOST 10</strain>
    </source>
</reference>
<dbReference type="EMBL" id="JAUNZN010000001">
    <property type="protein sequence ID" value="KAK4830607.1"/>
    <property type="molecule type" value="Genomic_DNA"/>
</dbReference>
<comment type="caution">
    <text evidence="1">The sequence shown here is derived from an EMBL/GenBank/DDBJ whole genome shotgun (WGS) entry which is preliminary data.</text>
</comment>